<dbReference type="InterPro" id="IPR020889">
    <property type="entry name" value="LipoPS_assembly_LptD"/>
</dbReference>
<gene>
    <name evidence="6" type="ORF">LCGC14_1837000</name>
</gene>
<dbReference type="Pfam" id="PF03968">
    <property type="entry name" value="LptD_N"/>
    <property type="match status" value="1"/>
</dbReference>
<sequence>LTLSQGIDHGWVSSLRINMRKQKFLSSVLLSLSTTMAFAQQEQGLSCHFGYEDQFLPVAVPLSTGENSPIDVKANDVQILQNGTSIFSGDVDVLRDGQALSADRATYNRNTGDVRANGNVKLRDSEMIVESEQAEWSTTDDKGQMLDATYHTKTMHARGDASYILRQGQSTTDLNKATYTTCPEGSNAWQLQADKVHLDHETAVGKATDVVIRMGGLPVFYTPYISFPLNDQRKSGFLVPSVGSSSETGFDVTTPYYWNIAPNLDATVMPRYMTDRGLMLGGQFRYLFDFGEGEIEANYLNSDDLKNNSEGGNPNYQEARKLFSWKHQGNITSRWSTYLDYNYVSDRQYFEDFGSSLNLSSRTYLDRRAETTYNGDIWDFTARAQGYQTLGDDAIEQYKRLPQLLLRGYLPDQAFGLTYEMDSELVEFDHSSKIDGQRLNIEPAVSLPMGTSSYFVTPRLALNHTQYSLKNDNTNTFDDSATRTLPIASLDTGLFFEREMTAWKSKYIHTIEPRAFYLYVPEEDQSDIPVFDSGLTTFNSIRLFSYDRFTGRDRIGDANQLTLAVTSRLINADTGKENLRLTLGQIRYFTDREVTLDGTAKDRESSSDLVAEAVAYISDEWSFNSEILWDPSESQTNLSSIGMRYKNDNGGIFNISHRYRSEDPTPNNGIDDSLEQIDISTQIPVSERWKLFGRWYHALDQGKTLEQIAGIQYDSCCWSTRLVMRDYVNDVSDDERNKAIFIQVELKGLGSFGKKSDSLLERSIRGFEMN</sequence>
<dbReference type="Pfam" id="PF04453">
    <property type="entry name" value="LptD"/>
    <property type="match status" value="1"/>
</dbReference>
<name>A0A0F9ITR8_9ZZZZ</name>
<reference evidence="6" key="1">
    <citation type="journal article" date="2015" name="Nature">
        <title>Complex archaea that bridge the gap between prokaryotes and eukaryotes.</title>
        <authorList>
            <person name="Spang A."/>
            <person name="Saw J.H."/>
            <person name="Jorgensen S.L."/>
            <person name="Zaremba-Niedzwiedzka K."/>
            <person name="Martijn J."/>
            <person name="Lind A.E."/>
            <person name="van Eijk R."/>
            <person name="Schleper C."/>
            <person name="Guy L."/>
            <person name="Ettema T.J."/>
        </authorList>
    </citation>
    <scope>NUCLEOTIDE SEQUENCE</scope>
</reference>
<evidence type="ECO:0000259" key="4">
    <source>
        <dbReference type="Pfam" id="PF03968"/>
    </source>
</evidence>
<proteinExistence type="inferred from homology"/>
<keyword evidence="3" id="KW-0998">Cell outer membrane</keyword>
<evidence type="ECO:0008006" key="7">
    <source>
        <dbReference type="Google" id="ProtNLM"/>
    </source>
</evidence>
<feature type="domain" description="LptD C-terminal" evidence="5">
    <location>
        <begin position="320"/>
        <end position="689"/>
    </location>
</feature>
<feature type="domain" description="Organic solvent tolerance-like N-terminal" evidence="4">
    <location>
        <begin position="72"/>
        <end position="202"/>
    </location>
</feature>
<dbReference type="AlphaFoldDB" id="A0A0F9ITR8"/>
<comment type="caution">
    <text evidence="6">The sequence shown here is derived from an EMBL/GenBank/DDBJ whole genome shotgun (WGS) entry which is preliminary data.</text>
</comment>
<dbReference type="InterPro" id="IPR005653">
    <property type="entry name" value="OstA-like_N"/>
</dbReference>
<accession>A0A0F9ITR8</accession>
<evidence type="ECO:0000259" key="5">
    <source>
        <dbReference type="Pfam" id="PF04453"/>
    </source>
</evidence>
<evidence type="ECO:0000256" key="1">
    <source>
        <dbReference type="ARBA" id="ARBA00022729"/>
    </source>
</evidence>
<dbReference type="GO" id="GO:0009279">
    <property type="term" value="C:cell outer membrane"/>
    <property type="evidence" value="ECO:0007669"/>
    <property type="project" value="InterPro"/>
</dbReference>
<evidence type="ECO:0000313" key="6">
    <source>
        <dbReference type="EMBL" id="KKL97185.1"/>
    </source>
</evidence>
<dbReference type="GO" id="GO:0043165">
    <property type="term" value="P:Gram-negative-bacterium-type cell outer membrane assembly"/>
    <property type="evidence" value="ECO:0007669"/>
    <property type="project" value="InterPro"/>
</dbReference>
<keyword evidence="2" id="KW-0472">Membrane</keyword>
<evidence type="ECO:0000256" key="3">
    <source>
        <dbReference type="ARBA" id="ARBA00023237"/>
    </source>
</evidence>
<protein>
    <recommendedName>
        <fullName evidence="7">LPS-assembly protein LptD</fullName>
    </recommendedName>
</protein>
<keyword evidence="1" id="KW-0732">Signal</keyword>
<dbReference type="GO" id="GO:0015920">
    <property type="term" value="P:lipopolysaccharide transport"/>
    <property type="evidence" value="ECO:0007669"/>
    <property type="project" value="InterPro"/>
</dbReference>
<dbReference type="PANTHER" id="PTHR30189:SF1">
    <property type="entry name" value="LPS-ASSEMBLY PROTEIN LPTD"/>
    <property type="match status" value="1"/>
</dbReference>
<dbReference type="InterPro" id="IPR007543">
    <property type="entry name" value="LptD_C"/>
</dbReference>
<dbReference type="EMBL" id="LAZR01018227">
    <property type="protein sequence ID" value="KKL97185.1"/>
    <property type="molecule type" value="Genomic_DNA"/>
</dbReference>
<organism evidence="6">
    <name type="scientific">marine sediment metagenome</name>
    <dbReference type="NCBI Taxonomy" id="412755"/>
    <lineage>
        <taxon>unclassified sequences</taxon>
        <taxon>metagenomes</taxon>
        <taxon>ecological metagenomes</taxon>
    </lineage>
</organism>
<dbReference type="Gene3D" id="2.60.450.10">
    <property type="entry name" value="Lipopolysaccharide (LPS) transport protein A like domain"/>
    <property type="match status" value="1"/>
</dbReference>
<dbReference type="InterPro" id="IPR050218">
    <property type="entry name" value="LptD"/>
</dbReference>
<feature type="non-terminal residue" evidence="6">
    <location>
        <position position="1"/>
    </location>
</feature>
<evidence type="ECO:0000256" key="2">
    <source>
        <dbReference type="ARBA" id="ARBA00023136"/>
    </source>
</evidence>
<dbReference type="GO" id="GO:1990351">
    <property type="term" value="C:transporter complex"/>
    <property type="evidence" value="ECO:0007669"/>
    <property type="project" value="TreeGrafter"/>
</dbReference>
<dbReference type="HAMAP" id="MF_01411">
    <property type="entry name" value="LPS_assembly_LptD"/>
    <property type="match status" value="1"/>
</dbReference>
<dbReference type="PANTHER" id="PTHR30189">
    <property type="entry name" value="LPS-ASSEMBLY PROTEIN"/>
    <property type="match status" value="1"/>
</dbReference>